<evidence type="ECO:0000256" key="1">
    <source>
        <dbReference type="ARBA" id="ARBA00004474"/>
    </source>
</evidence>
<keyword evidence="4" id="KW-0732">Signal</keyword>
<reference evidence="7" key="1">
    <citation type="journal article" date="2013" name="Nature">
        <title>Pan genome of the phytoplankton Emiliania underpins its global distribution.</title>
        <authorList>
            <person name="Read B.A."/>
            <person name="Kegel J."/>
            <person name="Klute M.J."/>
            <person name="Kuo A."/>
            <person name="Lefebvre S.C."/>
            <person name="Maumus F."/>
            <person name="Mayer C."/>
            <person name="Miller J."/>
            <person name="Monier A."/>
            <person name="Salamov A."/>
            <person name="Young J."/>
            <person name="Aguilar M."/>
            <person name="Claverie J.M."/>
            <person name="Frickenhaus S."/>
            <person name="Gonzalez K."/>
            <person name="Herman E.K."/>
            <person name="Lin Y.C."/>
            <person name="Napier J."/>
            <person name="Ogata H."/>
            <person name="Sarno A.F."/>
            <person name="Shmutz J."/>
            <person name="Schroeder D."/>
            <person name="de Vargas C."/>
            <person name="Verret F."/>
            <person name="von Dassow P."/>
            <person name="Valentin K."/>
            <person name="Van de Peer Y."/>
            <person name="Wheeler G."/>
            <person name="Dacks J.B."/>
            <person name="Delwiche C.F."/>
            <person name="Dyhrman S.T."/>
            <person name="Glockner G."/>
            <person name="John U."/>
            <person name="Richards T."/>
            <person name="Worden A.Z."/>
            <person name="Zhang X."/>
            <person name="Grigoriev I.V."/>
            <person name="Allen A.E."/>
            <person name="Bidle K."/>
            <person name="Borodovsky M."/>
            <person name="Bowler C."/>
            <person name="Brownlee C."/>
            <person name="Cock J.M."/>
            <person name="Elias M."/>
            <person name="Gladyshev V.N."/>
            <person name="Groth M."/>
            <person name="Guda C."/>
            <person name="Hadaegh A."/>
            <person name="Iglesias-Rodriguez M.D."/>
            <person name="Jenkins J."/>
            <person name="Jones B.M."/>
            <person name="Lawson T."/>
            <person name="Leese F."/>
            <person name="Lindquist E."/>
            <person name="Lobanov A."/>
            <person name="Lomsadze A."/>
            <person name="Malik S.B."/>
            <person name="Marsh M.E."/>
            <person name="Mackinder L."/>
            <person name="Mock T."/>
            <person name="Mueller-Roeber B."/>
            <person name="Pagarete A."/>
            <person name="Parker M."/>
            <person name="Probert I."/>
            <person name="Quesneville H."/>
            <person name="Raines C."/>
            <person name="Rensing S.A."/>
            <person name="Riano-Pachon D.M."/>
            <person name="Richier S."/>
            <person name="Rokitta S."/>
            <person name="Shiraiwa Y."/>
            <person name="Soanes D.M."/>
            <person name="van der Giezen M."/>
            <person name="Wahlund T.M."/>
            <person name="Williams B."/>
            <person name="Wilson W."/>
            <person name="Wolfe G."/>
            <person name="Wurch L.L."/>
        </authorList>
    </citation>
    <scope>NUCLEOTIDE SEQUENCE</scope>
</reference>
<evidence type="ECO:0000313" key="7">
    <source>
        <dbReference type="Proteomes" id="UP000013827"/>
    </source>
</evidence>
<accession>A0A0D3L0X0</accession>
<dbReference type="AlphaFoldDB" id="A0A0D3L0X0"/>
<keyword evidence="2" id="KW-0934">Plastid</keyword>
<name>A0A0D3L0X0_EMIH1</name>
<keyword evidence="7" id="KW-1185">Reference proteome</keyword>
<organism evidence="6 7">
    <name type="scientific">Emiliania huxleyi (strain CCMP1516)</name>
    <dbReference type="NCBI Taxonomy" id="280463"/>
    <lineage>
        <taxon>Eukaryota</taxon>
        <taxon>Haptista</taxon>
        <taxon>Haptophyta</taxon>
        <taxon>Prymnesiophyceae</taxon>
        <taxon>Isochrysidales</taxon>
        <taxon>Noelaerhabdaceae</taxon>
        <taxon>Emiliania</taxon>
    </lineage>
</organism>
<feature type="region of interest" description="Disordered" evidence="3">
    <location>
        <begin position="170"/>
        <end position="203"/>
    </location>
</feature>
<evidence type="ECO:0000256" key="3">
    <source>
        <dbReference type="SAM" id="MobiDB-lite"/>
    </source>
</evidence>
<feature type="compositionally biased region" description="Basic and acidic residues" evidence="3">
    <location>
        <begin position="170"/>
        <end position="179"/>
    </location>
</feature>
<evidence type="ECO:0000259" key="5">
    <source>
        <dbReference type="Pfam" id="PF04755"/>
    </source>
</evidence>
<dbReference type="Proteomes" id="UP000013827">
    <property type="component" value="Unassembled WGS sequence"/>
</dbReference>
<feature type="domain" description="Plastid lipid-associated protein/fibrillin conserved" evidence="5">
    <location>
        <begin position="48"/>
        <end position="99"/>
    </location>
</feature>
<dbReference type="GO" id="GO:0009536">
    <property type="term" value="C:plastid"/>
    <property type="evidence" value="ECO:0007669"/>
    <property type="project" value="UniProtKB-SubCell"/>
</dbReference>
<dbReference type="Pfam" id="PF04755">
    <property type="entry name" value="PAP_fibrillin"/>
    <property type="match status" value="1"/>
</dbReference>
<feature type="signal peptide" evidence="4">
    <location>
        <begin position="1"/>
        <end position="16"/>
    </location>
</feature>
<dbReference type="InterPro" id="IPR006843">
    <property type="entry name" value="PAP/fibrillin_dom"/>
</dbReference>
<feature type="compositionally biased region" description="Low complexity" evidence="3">
    <location>
        <begin position="181"/>
        <end position="193"/>
    </location>
</feature>
<dbReference type="RefSeq" id="XP_005794084.1">
    <property type="nucleotide sequence ID" value="XM_005794027.1"/>
</dbReference>
<protein>
    <recommendedName>
        <fullName evidence="5">Plastid lipid-associated protein/fibrillin conserved domain-containing protein</fullName>
    </recommendedName>
</protein>
<evidence type="ECO:0000256" key="2">
    <source>
        <dbReference type="ARBA" id="ARBA00022640"/>
    </source>
</evidence>
<evidence type="ECO:0000313" key="6">
    <source>
        <dbReference type="EnsemblProtists" id="EOD41655"/>
    </source>
</evidence>
<sequence length="268" mass="27737">MRPLLALLCAQASAAALHPSPRPHAARCCHRARVAATAAAAPETCEVLEANLLRLCALTDRGQRASPEQESELRAAIAALEAVAPPADALDINGEWRLLAACGETAYRSSPFFWAFRQATARWTSPVGLKGAAAGGPLASAVLAVTDNIPFYDIGSVVQRIGGVCSEERGCPVPEKDADGSSDGASSEAEPSDGTSAPIPDGAGTLESQVELIVGRNFGLPEAKSLMTTTASVRPLPPSGSILEVELRVERTSAEQSSIEALLPGFGD</sequence>
<proteinExistence type="predicted"/>
<reference evidence="6" key="2">
    <citation type="submission" date="2024-10" db="UniProtKB">
        <authorList>
            <consortium name="EnsemblProtists"/>
        </authorList>
    </citation>
    <scope>IDENTIFICATION</scope>
</reference>
<dbReference type="KEGG" id="ehx:EMIHUDRAFT_447420"/>
<dbReference type="EnsemblProtists" id="EOD41655">
    <property type="protein sequence ID" value="EOD41655"/>
    <property type="gene ID" value="EMIHUDRAFT_447420"/>
</dbReference>
<dbReference type="GeneID" id="17286925"/>
<dbReference type="PaxDb" id="2903-EOD41655"/>
<dbReference type="HOGENOM" id="CLU_1040484_0_0_1"/>
<comment type="subcellular location">
    <subcellularLocation>
        <location evidence="1">Plastid</location>
    </subcellularLocation>
</comment>
<evidence type="ECO:0000256" key="4">
    <source>
        <dbReference type="SAM" id="SignalP"/>
    </source>
</evidence>
<feature type="chain" id="PRO_5044291992" description="Plastid lipid-associated protein/fibrillin conserved domain-containing protein" evidence="4">
    <location>
        <begin position="17"/>
        <end position="268"/>
    </location>
</feature>